<feature type="compositionally biased region" description="Polar residues" evidence="1">
    <location>
        <begin position="346"/>
        <end position="389"/>
    </location>
</feature>
<feature type="region of interest" description="Disordered" evidence="1">
    <location>
        <begin position="214"/>
        <end position="242"/>
    </location>
</feature>
<protein>
    <submittedName>
        <fullName evidence="2">Predicted protein</fullName>
    </submittedName>
</protein>
<evidence type="ECO:0000313" key="2">
    <source>
        <dbReference type="EMBL" id="EFC41730.1"/>
    </source>
</evidence>
<gene>
    <name evidence="2" type="ORF">NAEGRDRAFT_50996</name>
</gene>
<feature type="region of interest" description="Disordered" evidence="1">
    <location>
        <begin position="344"/>
        <end position="418"/>
    </location>
</feature>
<organism evidence="3">
    <name type="scientific">Naegleria gruberi</name>
    <name type="common">Amoeba</name>
    <dbReference type="NCBI Taxonomy" id="5762"/>
    <lineage>
        <taxon>Eukaryota</taxon>
        <taxon>Discoba</taxon>
        <taxon>Heterolobosea</taxon>
        <taxon>Tetramitia</taxon>
        <taxon>Eutetramitia</taxon>
        <taxon>Vahlkampfiidae</taxon>
        <taxon>Naegleria</taxon>
    </lineage>
</organism>
<keyword evidence="3" id="KW-1185">Reference proteome</keyword>
<name>D2VNG8_NAEGR</name>
<dbReference type="EMBL" id="GG738884">
    <property type="protein sequence ID" value="EFC41730.1"/>
    <property type="molecule type" value="Genomic_DNA"/>
</dbReference>
<proteinExistence type="predicted"/>
<accession>D2VNG8</accession>
<dbReference type="RefSeq" id="XP_002674474.1">
    <property type="nucleotide sequence ID" value="XM_002674428.1"/>
</dbReference>
<evidence type="ECO:0000313" key="3">
    <source>
        <dbReference type="Proteomes" id="UP000006671"/>
    </source>
</evidence>
<sequence length="433" mass="49605">MSEIVFELHETIECSLKRSEQVLEQALLSYEQFVKQSSNDKLPDLMDTTKLKHKMNLLVLERLQALQQIHTTFFEPLMKMTEAEEEQSQMHENLLENQFSYLHHDDNISSEEMELNAMKKIYNLLKTKLSKTIDMKQQEVIKQDIQKVEREIKSLESELIIGPIEETSRILSQIVETPIIHSKPPTPKNHSSSPRSQLIVSMPTVPTVVFTPPLEKKTENPHFPPSHPLQTTPQESTEHSGYWSGISSLSAQKIEEKKDTSPSSDLNSQLFESMIFDTKDHSPTFNETIHEQSSIMCDDSQIITSDSDSENEMYDHIFLTSQFLTKCKVDTHYRTPVREELRTPIKNPTTRRLSEINSRPSLLQSPKTPQKGDTPNKTSPPSKQLGSSLSEKRPKPTAYRRNMNNREPPQVPNHLGLSNSIRLAIPAKKTITK</sequence>
<dbReference type="OMA" id="LFESMIF"/>
<dbReference type="GeneID" id="8851295"/>
<dbReference type="KEGG" id="ngr:NAEGRDRAFT_50996"/>
<evidence type="ECO:0000256" key="1">
    <source>
        <dbReference type="SAM" id="MobiDB-lite"/>
    </source>
</evidence>
<dbReference type="OrthoDB" id="10413340at2759"/>
<dbReference type="AlphaFoldDB" id="D2VNG8"/>
<dbReference type="VEuPathDB" id="AmoebaDB:NAEGRDRAFT_50996"/>
<dbReference type="Proteomes" id="UP000006671">
    <property type="component" value="Unassembled WGS sequence"/>
</dbReference>
<reference evidence="2 3" key="1">
    <citation type="journal article" date="2010" name="Cell">
        <title>The genome of Naegleria gruberi illuminates early eukaryotic versatility.</title>
        <authorList>
            <person name="Fritz-Laylin L.K."/>
            <person name="Prochnik S.E."/>
            <person name="Ginger M.L."/>
            <person name="Dacks J.B."/>
            <person name="Carpenter M.L."/>
            <person name="Field M.C."/>
            <person name="Kuo A."/>
            <person name="Paredez A."/>
            <person name="Chapman J."/>
            <person name="Pham J."/>
            <person name="Shu S."/>
            <person name="Neupane R."/>
            <person name="Cipriano M."/>
            <person name="Mancuso J."/>
            <person name="Tu H."/>
            <person name="Salamov A."/>
            <person name="Lindquist E."/>
            <person name="Shapiro H."/>
            <person name="Lucas S."/>
            <person name="Grigoriev I.V."/>
            <person name="Cande W.Z."/>
            <person name="Fulton C."/>
            <person name="Rokhsar D.S."/>
            <person name="Dawson S.C."/>
        </authorList>
    </citation>
    <scope>NUCLEOTIDE SEQUENCE [LARGE SCALE GENOMIC DNA]</scope>
    <source>
        <strain evidence="2 3">NEG-M</strain>
    </source>
</reference>
<dbReference type="InParanoid" id="D2VNG8"/>